<dbReference type="STRING" id="1688.BCUN_1870"/>
<sequence>MVDNVFKSVNSALPFSSVFPLVDNDGKENVTWTPNQPLELVDMVDFRGWDAEVGYGKSVSQTGEKLAPLMPLGKRMHVSERDIIGHVNDKSWLRERFSDYFGRLATEVAVRMEMLRVSALVNAKFDVNINGQKVPYDFGRDATLSGVKPTKNWGTKTSTPVDDIKAWRNLLVAVNGVLPEAVITTRKVMDTLATNAQIIQLATKTNETTMPTMVSDNDVRNVLESYCGLTEIRLIDEAYKSFQTTYAMRLPSFVNTLLPEGTFLMFSSFNDSALGATFVGPTGEAESAEYGLNKSVNTGLVGAVLSDTAPLRYDTYITGTMMPILVQSNNTFQASVLG</sequence>
<dbReference type="Pfam" id="PF03864">
    <property type="entry name" value="Phage_cap_E"/>
    <property type="match status" value="1"/>
</dbReference>
<dbReference type="EMBL" id="JGYV01000033">
    <property type="protein sequence ID" value="KFI57522.1"/>
    <property type="molecule type" value="Genomic_DNA"/>
</dbReference>
<evidence type="ECO:0000313" key="2">
    <source>
        <dbReference type="Proteomes" id="UP000029067"/>
    </source>
</evidence>
<reference evidence="1 2" key="1">
    <citation type="submission" date="2014-03" db="EMBL/GenBank/DDBJ databases">
        <title>Genomics of Bifidobacteria.</title>
        <authorList>
            <person name="Ventura M."/>
            <person name="Milani C."/>
            <person name="Lugli G.A."/>
        </authorList>
    </citation>
    <scope>NUCLEOTIDE SEQUENCE [LARGE SCALE GENOMIC DNA]</scope>
    <source>
        <strain evidence="1 2">LMG 10738</strain>
    </source>
</reference>
<protein>
    <recommendedName>
        <fullName evidence="3">Major capsid protein E</fullName>
    </recommendedName>
</protein>
<keyword evidence="2" id="KW-1185">Reference proteome</keyword>
<dbReference type="Gene3D" id="3.90.1690.10">
    <property type="entry name" value="phage-related protein like domain"/>
    <property type="match status" value="1"/>
</dbReference>
<proteinExistence type="predicted"/>
<dbReference type="InterPro" id="IPR005564">
    <property type="entry name" value="Major_capsid_GpE"/>
</dbReference>
<organism evidence="1 2">
    <name type="scientific">Bifidobacterium cuniculi</name>
    <dbReference type="NCBI Taxonomy" id="1688"/>
    <lineage>
        <taxon>Bacteria</taxon>
        <taxon>Bacillati</taxon>
        <taxon>Actinomycetota</taxon>
        <taxon>Actinomycetes</taxon>
        <taxon>Bifidobacteriales</taxon>
        <taxon>Bifidobacteriaceae</taxon>
        <taxon>Bifidobacterium</taxon>
    </lineage>
</organism>
<evidence type="ECO:0000313" key="1">
    <source>
        <dbReference type="EMBL" id="KFI57522.1"/>
    </source>
</evidence>
<dbReference type="Proteomes" id="UP000029067">
    <property type="component" value="Unassembled WGS sequence"/>
</dbReference>
<comment type="caution">
    <text evidence="1">The sequence shown here is derived from an EMBL/GenBank/DDBJ whole genome shotgun (WGS) entry which is preliminary data.</text>
</comment>
<accession>A0A087AFH2</accession>
<gene>
    <name evidence="1" type="ORF">BCUN_1870</name>
</gene>
<dbReference type="eggNOG" id="ENOG5031Y0T">
    <property type="taxonomic scope" value="Bacteria"/>
</dbReference>
<evidence type="ECO:0008006" key="3">
    <source>
        <dbReference type="Google" id="ProtNLM"/>
    </source>
</evidence>
<dbReference type="AlphaFoldDB" id="A0A087AFH2"/>
<name>A0A087AFH2_9BIFI</name>
<dbReference type="InterPro" id="IPR053738">
    <property type="entry name" value="Lambda_capsid_assembly"/>
</dbReference>